<gene>
    <name evidence="19" type="ORF">COCNU_02G000330</name>
</gene>
<dbReference type="PROSITE" id="PS50127">
    <property type="entry name" value="UBC_2"/>
    <property type="match status" value="1"/>
</dbReference>
<evidence type="ECO:0000256" key="4">
    <source>
        <dbReference type="ARBA" id="ARBA00022448"/>
    </source>
</evidence>
<dbReference type="SUPFAM" id="SSF54495">
    <property type="entry name" value="UBC-like"/>
    <property type="match status" value="1"/>
</dbReference>
<evidence type="ECO:0000256" key="12">
    <source>
        <dbReference type="ARBA" id="ARBA00054110"/>
    </source>
</evidence>
<keyword evidence="8" id="KW-0509">mRNA transport</keyword>
<dbReference type="InterPro" id="IPR045305">
    <property type="entry name" value="RRM2_I_PABPs"/>
</dbReference>
<evidence type="ECO:0000259" key="16">
    <source>
        <dbReference type="PROSITE" id="PS50102"/>
    </source>
</evidence>
<dbReference type="InterPro" id="IPR012677">
    <property type="entry name" value="Nucleotide-bd_a/b_plait_sf"/>
</dbReference>
<evidence type="ECO:0000256" key="7">
    <source>
        <dbReference type="ARBA" id="ARBA00022737"/>
    </source>
</evidence>
<dbReference type="SMART" id="SM00361">
    <property type="entry name" value="RRM_1"/>
    <property type="match status" value="4"/>
</dbReference>
<dbReference type="FunFam" id="3.30.70.330:FF:000003">
    <property type="entry name" value="Polyadenylate-binding protein"/>
    <property type="match status" value="1"/>
</dbReference>
<dbReference type="FunFam" id="3.30.70.330:FF:000520">
    <property type="entry name" value="Polyadenylate-binding protein"/>
    <property type="match status" value="1"/>
</dbReference>
<evidence type="ECO:0000256" key="10">
    <source>
        <dbReference type="ARBA" id="ARBA00022884"/>
    </source>
</evidence>
<dbReference type="InterPro" id="IPR000504">
    <property type="entry name" value="RRM_dom"/>
</dbReference>
<dbReference type="SMART" id="SM00517">
    <property type="entry name" value="PolyA"/>
    <property type="match status" value="1"/>
</dbReference>
<feature type="domain" description="RRM" evidence="16">
    <location>
        <begin position="315"/>
        <end position="392"/>
    </location>
</feature>
<keyword evidence="7" id="KW-0677">Repeat</keyword>
<dbReference type="GO" id="GO:0005634">
    <property type="term" value="C:nucleus"/>
    <property type="evidence" value="ECO:0007669"/>
    <property type="project" value="UniProtKB-SubCell"/>
</dbReference>
<evidence type="ECO:0000256" key="11">
    <source>
        <dbReference type="ARBA" id="ARBA00023242"/>
    </source>
</evidence>
<evidence type="ECO:0000256" key="13">
    <source>
        <dbReference type="PROSITE-ProRule" id="PRU00176"/>
    </source>
</evidence>
<dbReference type="InterPro" id="IPR006515">
    <property type="entry name" value="PABP_1234"/>
</dbReference>
<reference evidence="19" key="2">
    <citation type="submission" date="2019-07" db="EMBL/GenBank/DDBJ databases">
        <authorList>
            <person name="Yang Y."/>
            <person name="Bocs S."/>
            <person name="Baudouin L."/>
        </authorList>
    </citation>
    <scope>NUCLEOTIDE SEQUENCE</scope>
    <source>
        <tissue evidence="19">Spear leaf of Hainan Tall coconut</tissue>
    </source>
</reference>
<dbReference type="EMBL" id="CM017873">
    <property type="protein sequence ID" value="KAG1330065.1"/>
    <property type="molecule type" value="Genomic_DNA"/>
</dbReference>
<dbReference type="GO" id="GO:0005737">
    <property type="term" value="C:cytoplasm"/>
    <property type="evidence" value="ECO:0007669"/>
    <property type="project" value="UniProtKB-SubCell"/>
</dbReference>
<evidence type="ECO:0000313" key="19">
    <source>
        <dbReference type="EMBL" id="KAG1330065.1"/>
    </source>
</evidence>
<dbReference type="Pfam" id="PF00179">
    <property type="entry name" value="UQ_con"/>
    <property type="match status" value="1"/>
</dbReference>
<evidence type="ECO:0000256" key="1">
    <source>
        <dbReference type="ARBA" id="ARBA00004123"/>
    </source>
</evidence>
<evidence type="ECO:0000256" key="15">
    <source>
        <dbReference type="SAM" id="MobiDB-lite"/>
    </source>
</evidence>
<comment type="caution">
    <text evidence="19">The sequence shown here is derived from an EMBL/GenBank/DDBJ whole genome shotgun (WGS) entry which is preliminary data.</text>
</comment>
<evidence type="ECO:0000256" key="3">
    <source>
        <dbReference type="ARBA" id="ARBA00008557"/>
    </source>
</evidence>
<evidence type="ECO:0000256" key="8">
    <source>
        <dbReference type="ARBA" id="ARBA00022816"/>
    </source>
</evidence>
<dbReference type="CDD" id="cd12378">
    <property type="entry name" value="RRM1_I_PABPs"/>
    <property type="match status" value="1"/>
</dbReference>
<dbReference type="FunFam" id="3.30.70.330:FF:000651">
    <property type="entry name" value="Poly(A) binding protein cytoplasmic 1 like"/>
    <property type="match status" value="1"/>
</dbReference>
<evidence type="ECO:0000259" key="18">
    <source>
        <dbReference type="PROSITE" id="PS51309"/>
    </source>
</evidence>
<evidence type="ECO:0000313" key="20">
    <source>
        <dbReference type="Proteomes" id="UP000797356"/>
    </source>
</evidence>
<dbReference type="Gene3D" id="1.10.1900.10">
    <property type="entry name" value="c-terminal domain of poly(a) binding protein"/>
    <property type="match status" value="1"/>
</dbReference>
<keyword evidence="11" id="KW-0539">Nucleus</keyword>
<dbReference type="NCBIfam" id="TIGR01628">
    <property type="entry name" value="PABP-1234"/>
    <property type="match status" value="1"/>
</dbReference>
<keyword evidence="9" id="KW-0810">Translation regulation</keyword>
<keyword evidence="5 14" id="KW-0963">Cytoplasm</keyword>
<dbReference type="Proteomes" id="UP000797356">
    <property type="component" value="Chromosome 2"/>
</dbReference>
<evidence type="ECO:0000256" key="14">
    <source>
        <dbReference type="RuleBase" id="RU362004"/>
    </source>
</evidence>
<feature type="domain" description="UBC core" evidence="17">
    <location>
        <begin position="580"/>
        <end position="743"/>
    </location>
</feature>
<dbReference type="Pfam" id="PF00658">
    <property type="entry name" value="MLLE"/>
    <property type="match status" value="1"/>
</dbReference>
<dbReference type="AlphaFoldDB" id="A0A8K0MVT6"/>
<evidence type="ECO:0000259" key="17">
    <source>
        <dbReference type="PROSITE" id="PS50127"/>
    </source>
</evidence>
<dbReference type="InterPro" id="IPR000608">
    <property type="entry name" value="UBC"/>
</dbReference>
<dbReference type="PANTHER" id="PTHR24012">
    <property type="entry name" value="RNA BINDING PROTEIN"/>
    <property type="match status" value="1"/>
</dbReference>
<reference evidence="19" key="1">
    <citation type="journal article" date="2017" name="Gigascience">
        <title>The genome draft of coconut (Cocos nucifera).</title>
        <authorList>
            <person name="Xiao Y."/>
            <person name="Xu P."/>
            <person name="Fan H."/>
            <person name="Baudouin L."/>
            <person name="Xia W."/>
            <person name="Bocs S."/>
            <person name="Xu J."/>
            <person name="Li Q."/>
            <person name="Guo A."/>
            <person name="Zhou L."/>
            <person name="Li J."/>
            <person name="Wu Y."/>
            <person name="Ma Z."/>
            <person name="Armero A."/>
            <person name="Issali A.E."/>
            <person name="Liu N."/>
            <person name="Peng M."/>
            <person name="Yang Y."/>
        </authorList>
    </citation>
    <scope>NUCLEOTIDE SEQUENCE</scope>
    <source>
        <tissue evidence="19">Spear leaf of Hainan Tall coconut</tissue>
    </source>
</reference>
<dbReference type="InterPro" id="IPR035979">
    <property type="entry name" value="RBD_domain_sf"/>
</dbReference>
<evidence type="ECO:0000256" key="6">
    <source>
        <dbReference type="ARBA" id="ARBA00022664"/>
    </source>
</evidence>
<dbReference type="Gene3D" id="3.10.110.10">
    <property type="entry name" value="Ubiquitin Conjugating Enzyme"/>
    <property type="match status" value="1"/>
</dbReference>
<dbReference type="SMART" id="SM00212">
    <property type="entry name" value="UBCc"/>
    <property type="match status" value="1"/>
</dbReference>
<name>A0A8K0MVT6_COCNU</name>
<dbReference type="InterPro" id="IPR002004">
    <property type="entry name" value="PABP_HYD_C"/>
</dbReference>
<dbReference type="SUPFAM" id="SSF63570">
    <property type="entry name" value="PABC (PABP) domain"/>
    <property type="match status" value="1"/>
</dbReference>
<accession>A0A8K0MVT6</accession>
<dbReference type="GO" id="GO:0006397">
    <property type="term" value="P:mRNA processing"/>
    <property type="evidence" value="ECO:0007669"/>
    <property type="project" value="UniProtKB-KW"/>
</dbReference>
<feature type="region of interest" description="Disordered" evidence="15">
    <location>
        <begin position="478"/>
        <end position="507"/>
    </location>
</feature>
<dbReference type="PROSITE" id="PS50102">
    <property type="entry name" value="RRM"/>
    <property type="match status" value="4"/>
</dbReference>
<dbReference type="InterPro" id="IPR036053">
    <property type="entry name" value="PABP-dom"/>
</dbReference>
<comment type="similarity">
    <text evidence="3 14">Belongs to the polyadenylate-binding protein type-1 family.</text>
</comment>
<dbReference type="InterPro" id="IPR016135">
    <property type="entry name" value="UBQ-conjugating_enzyme/RWD"/>
</dbReference>
<evidence type="ECO:0000256" key="9">
    <source>
        <dbReference type="ARBA" id="ARBA00022845"/>
    </source>
</evidence>
<dbReference type="CDD" id="cd12379">
    <property type="entry name" value="RRM2_I_PABPs"/>
    <property type="match status" value="1"/>
</dbReference>
<evidence type="ECO:0000256" key="5">
    <source>
        <dbReference type="ARBA" id="ARBA00022490"/>
    </source>
</evidence>
<dbReference type="InterPro" id="IPR034364">
    <property type="entry name" value="PABP_RRM1"/>
</dbReference>
<keyword evidence="20" id="KW-1185">Reference proteome</keyword>
<keyword evidence="10 13" id="KW-0694">RNA-binding</keyword>
<feature type="domain" description="PABC" evidence="18">
    <location>
        <begin position="561"/>
        <end position="638"/>
    </location>
</feature>
<dbReference type="GO" id="GO:0006417">
    <property type="term" value="P:regulation of translation"/>
    <property type="evidence" value="ECO:0007669"/>
    <property type="project" value="UniProtKB-KW"/>
</dbReference>
<feature type="region of interest" description="Disordered" evidence="15">
    <location>
        <begin position="1"/>
        <end position="22"/>
    </location>
</feature>
<feature type="compositionally biased region" description="Low complexity" evidence="15">
    <location>
        <begin position="491"/>
        <end position="507"/>
    </location>
</feature>
<dbReference type="OrthoDB" id="19742at2759"/>
<dbReference type="GO" id="GO:0051028">
    <property type="term" value="P:mRNA transport"/>
    <property type="evidence" value="ECO:0007669"/>
    <property type="project" value="UniProtKB-KW"/>
</dbReference>
<dbReference type="SMART" id="SM00360">
    <property type="entry name" value="RRM"/>
    <property type="match status" value="4"/>
</dbReference>
<dbReference type="CDD" id="cd12380">
    <property type="entry name" value="RRM3_I_PABPs"/>
    <property type="match status" value="1"/>
</dbReference>
<feature type="domain" description="RRM" evidence="16">
    <location>
        <begin position="212"/>
        <end position="289"/>
    </location>
</feature>
<dbReference type="GO" id="GO:0003723">
    <property type="term" value="F:RNA binding"/>
    <property type="evidence" value="ECO:0007669"/>
    <property type="project" value="UniProtKB-UniRule"/>
</dbReference>
<dbReference type="PROSITE" id="PS51309">
    <property type="entry name" value="PABC"/>
    <property type="match status" value="1"/>
</dbReference>
<dbReference type="FunFam" id="3.30.70.330:FF:000648">
    <property type="entry name" value="Polyadenylate-binding protein"/>
    <property type="match status" value="1"/>
</dbReference>
<organism evidence="19 20">
    <name type="scientific">Cocos nucifera</name>
    <name type="common">Coconut palm</name>
    <dbReference type="NCBI Taxonomy" id="13894"/>
    <lineage>
        <taxon>Eukaryota</taxon>
        <taxon>Viridiplantae</taxon>
        <taxon>Streptophyta</taxon>
        <taxon>Embryophyta</taxon>
        <taxon>Tracheophyta</taxon>
        <taxon>Spermatophyta</taxon>
        <taxon>Magnoliopsida</taxon>
        <taxon>Liliopsida</taxon>
        <taxon>Arecaceae</taxon>
        <taxon>Arecoideae</taxon>
        <taxon>Cocoseae</taxon>
        <taxon>Attaleinae</taxon>
        <taxon>Cocos</taxon>
    </lineage>
</organism>
<feature type="domain" description="RRM" evidence="16">
    <location>
        <begin position="33"/>
        <end position="111"/>
    </location>
</feature>
<comment type="function">
    <text evidence="12">Binds the poly(A) tail of mRNA. Appears to be an important mediator of the multiple roles of the poly(A) tail in mRNA biogenesis, stability and translation.</text>
</comment>
<dbReference type="InterPro" id="IPR003954">
    <property type="entry name" value="RRM_euk-type"/>
</dbReference>
<dbReference type="SUPFAM" id="SSF54928">
    <property type="entry name" value="RNA-binding domain, RBD"/>
    <property type="match status" value="3"/>
</dbReference>
<dbReference type="CDD" id="cd12381">
    <property type="entry name" value="RRM4_I_PABPs"/>
    <property type="match status" value="1"/>
</dbReference>
<proteinExistence type="inferred from homology"/>
<dbReference type="Pfam" id="PF00076">
    <property type="entry name" value="RRM_1"/>
    <property type="match status" value="4"/>
</dbReference>
<evidence type="ECO:0000256" key="2">
    <source>
        <dbReference type="ARBA" id="ARBA00004496"/>
    </source>
</evidence>
<keyword evidence="4" id="KW-0813">Transport</keyword>
<comment type="subcellular location">
    <subcellularLocation>
        <location evidence="2 14">Cytoplasm</location>
    </subcellularLocation>
    <subcellularLocation>
        <location evidence="1">Nucleus</location>
    </subcellularLocation>
</comment>
<sequence length="745" mass="81683">MANPAPSPLASPAQPSLGQMSPAPVHGGAFGNASLYVGDLDLSVTEGQLFDLFSQIGPVASVRVCRDQIRRVSLGYAYVNFHTPQDASRALEVLNFTPINGKSIRIMFSHRDPSVRRSGYANVFIKNLDHTIDNKSLHDIFASFGTVLSCKVATDFNGQSKGYGFVQFEHEDAARKAIGQLNGMLINGKQVYVGFFIRRQEREPANGSPKFFNVYVKNLPEKFTDDDLKSEFEAFGEITSAVVMKDENGNSRGFGFVNFKDSNAAASAVEKFNGKALNDKVLYVGKAQKKSERDSELKAKYEQERNGRMDKIQGLNLYLKNLDDAVDDECLKELFRPFGTIISCKVMVDSQGQSKGSGFVQFSSPKEANSAINGMNGKMIGKKPLYVAVAQRKEERRARLQAHFAQLTAQGAMTPAMPSMPAYHPGPPRLAPQQLYFGQGAPGLIPPQPAGYGFQQQLIAGIRPGVAPNFMMPYNLQRQGQPGQRVGSRRGGMSQQMQQQQQQQLIQRSGNQGFRYMQNAHNGVDPTMIPQGLLGPMMPLALDTSGMHVAPMDVVRSSPIPITALASALASATPENQRLILGEQLYPLVESVERDQAGKVTGMLLEMDQNEVLHLIESPDALRKKVAEAMEVLQLAHATGGEDVDPCKEEADEGFQEIATGSSCSPDDTPWDGVYADGSICLDILQNQWSPIYDVAAILTSIQSLLCDPNPNSPANSEAARMFSENKREYNRRVREIVEQSWTAD</sequence>
<feature type="domain" description="RRM" evidence="16">
    <location>
        <begin position="121"/>
        <end position="198"/>
    </location>
</feature>
<dbReference type="Gene3D" id="3.30.70.330">
    <property type="match status" value="4"/>
</dbReference>
<dbReference type="FunFam" id="1.10.1900.10:FF:000003">
    <property type="entry name" value="Polyadenylate-binding protein"/>
    <property type="match status" value="1"/>
</dbReference>
<protein>
    <recommendedName>
        <fullName evidence="14">Polyadenylate-binding protein</fullName>
        <shortName evidence="14">PABP</shortName>
    </recommendedName>
</protein>
<keyword evidence="6" id="KW-0507">mRNA processing</keyword>